<reference evidence="7" key="1">
    <citation type="submission" date="2018-09" db="EMBL/GenBank/DDBJ databases">
        <authorList>
            <person name="Livingstone P.G."/>
            <person name="Whitworth D.E."/>
        </authorList>
    </citation>
    <scope>NUCLEOTIDE SEQUENCE [LARGE SCALE GENOMIC DNA]</scope>
    <source>
        <strain evidence="7">CA054A</strain>
    </source>
</reference>
<dbReference type="InterPro" id="IPR001789">
    <property type="entry name" value="Sig_transdc_resp-reg_receiver"/>
</dbReference>
<dbReference type="InterPro" id="IPR000792">
    <property type="entry name" value="Tscrpt_reg_LuxR_C"/>
</dbReference>
<dbReference type="InterPro" id="IPR011006">
    <property type="entry name" value="CheY-like_superfamily"/>
</dbReference>
<dbReference type="InterPro" id="IPR039420">
    <property type="entry name" value="WalR-like"/>
</dbReference>
<evidence type="ECO:0000313" key="6">
    <source>
        <dbReference type="EMBL" id="RKG90837.1"/>
    </source>
</evidence>
<feature type="domain" description="HTH luxR-type" evidence="4">
    <location>
        <begin position="155"/>
        <end position="220"/>
    </location>
</feature>
<feature type="domain" description="Response regulatory" evidence="5">
    <location>
        <begin position="9"/>
        <end position="130"/>
    </location>
</feature>
<dbReference type="EMBL" id="RAVZ01000051">
    <property type="protein sequence ID" value="RKG90837.1"/>
    <property type="molecule type" value="Genomic_DNA"/>
</dbReference>
<evidence type="ECO:0000256" key="1">
    <source>
        <dbReference type="ARBA" id="ARBA00022553"/>
    </source>
</evidence>
<dbReference type="GO" id="GO:0000160">
    <property type="term" value="P:phosphorelay signal transduction system"/>
    <property type="evidence" value="ECO:0007669"/>
    <property type="project" value="InterPro"/>
</dbReference>
<keyword evidence="7" id="KW-1185">Reference proteome</keyword>
<dbReference type="GO" id="GO:0003677">
    <property type="term" value="F:DNA binding"/>
    <property type="evidence" value="ECO:0007669"/>
    <property type="project" value="UniProtKB-KW"/>
</dbReference>
<keyword evidence="2 6" id="KW-0238">DNA-binding</keyword>
<dbReference type="CDD" id="cd17535">
    <property type="entry name" value="REC_NarL-like"/>
    <property type="match status" value="1"/>
</dbReference>
<dbReference type="Pfam" id="PF00072">
    <property type="entry name" value="Response_reg"/>
    <property type="match status" value="1"/>
</dbReference>
<dbReference type="PANTHER" id="PTHR43214:SF42">
    <property type="entry name" value="TRANSCRIPTIONAL REGULATORY PROTEIN DESR"/>
    <property type="match status" value="1"/>
</dbReference>
<dbReference type="SMART" id="SM00448">
    <property type="entry name" value="REC"/>
    <property type="match status" value="1"/>
</dbReference>
<evidence type="ECO:0000259" key="5">
    <source>
        <dbReference type="PROSITE" id="PS50110"/>
    </source>
</evidence>
<proteinExistence type="predicted"/>
<feature type="modified residue" description="4-aspartylphosphate" evidence="3">
    <location>
        <position position="59"/>
    </location>
</feature>
<dbReference type="PRINTS" id="PR00038">
    <property type="entry name" value="HTHLUXR"/>
</dbReference>
<evidence type="ECO:0000256" key="3">
    <source>
        <dbReference type="PROSITE-ProRule" id="PRU00169"/>
    </source>
</evidence>
<dbReference type="InterPro" id="IPR058245">
    <property type="entry name" value="NreC/VraR/RcsB-like_REC"/>
</dbReference>
<dbReference type="SMART" id="SM00421">
    <property type="entry name" value="HTH_LUXR"/>
    <property type="match status" value="1"/>
</dbReference>
<dbReference type="PROSITE" id="PS00622">
    <property type="entry name" value="HTH_LUXR_1"/>
    <property type="match status" value="1"/>
</dbReference>
<accession>A0A3A8J4Y6</accession>
<dbReference type="PROSITE" id="PS50110">
    <property type="entry name" value="RESPONSE_REGULATORY"/>
    <property type="match status" value="1"/>
</dbReference>
<dbReference type="AlphaFoldDB" id="A0A3A8J4Y6"/>
<dbReference type="InterPro" id="IPR016032">
    <property type="entry name" value="Sig_transdc_resp-reg_C-effctor"/>
</dbReference>
<name>A0A3A8J4Y6_9BACT</name>
<dbReference type="SUPFAM" id="SSF46894">
    <property type="entry name" value="C-terminal effector domain of the bipartite response regulators"/>
    <property type="match status" value="1"/>
</dbReference>
<dbReference type="PROSITE" id="PS50043">
    <property type="entry name" value="HTH_LUXR_2"/>
    <property type="match status" value="1"/>
</dbReference>
<protein>
    <submittedName>
        <fullName evidence="6">DNA-binding response regulator</fullName>
    </submittedName>
</protein>
<dbReference type="GO" id="GO:0006355">
    <property type="term" value="P:regulation of DNA-templated transcription"/>
    <property type="evidence" value="ECO:0007669"/>
    <property type="project" value="InterPro"/>
</dbReference>
<dbReference type="PANTHER" id="PTHR43214">
    <property type="entry name" value="TWO-COMPONENT RESPONSE REGULATOR"/>
    <property type="match status" value="1"/>
</dbReference>
<organism evidence="6 7">
    <name type="scientific">Corallococcus terminator</name>
    <dbReference type="NCBI Taxonomy" id="2316733"/>
    <lineage>
        <taxon>Bacteria</taxon>
        <taxon>Pseudomonadati</taxon>
        <taxon>Myxococcota</taxon>
        <taxon>Myxococcia</taxon>
        <taxon>Myxococcales</taxon>
        <taxon>Cystobacterineae</taxon>
        <taxon>Myxococcaceae</taxon>
        <taxon>Corallococcus</taxon>
    </lineage>
</organism>
<keyword evidence="1 3" id="KW-0597">Phosphoprotein</keyword>
<evidence type="ECO:0000313" key="7">
    <source>
        <dbReference type="Proteomes" id="UP000268094"/>
    </source>
</evidence>
<dbReference type="OrthoDB" id="5512014at2"/>
<evidence type="ECO:0000259" key="4">
    <source>
        <dbReference type="PROSITE" id="PS50043"/>
    </source>
</evidence>
<dbReference type="Proteomes" id="UP000268094">
    <property type="component" value="Unassembled WGS sequence"/>
</dbReference>
<dbReference type="Gene3D" id="3.40.50.2300">
    <property type="match status" value="1"/>
</dbReference>
<dbReference type="SUPFAM" id="SSF52172">
    <property type="entry name" value="CheY-like"/>
    <property type="match status" value="1"/>
</dbReference>
<sequence length="229" mass="24849">MKLTGSGIRVAVLEDQLLFRETLVALLEGAGMKVVARCAETRTFLSNMRAAAPDVALVDLRLEQVGRGSVEDGVIVLKHLHDFHPRVRPLVLSGHHEQEVVERCVQAGAAGYLCKLNVSVHEVVEAVTRLARGERLIPMKMLNPQTLSQEDIGAPASALTALTLREREVLGYVAAGADNLKIAAHLGITERTVKAHLTNIYRKLGPENRAQLAVMACELGVTRPVMSSQ</sequence>
<dbReference type="Pfam" id="PF00196">
    <property type="entry name" value="GerE"/>
    <property type="match status" value="1"/>
</dbReference>
<gene>
    <name evidence="6" type="ORF">D7V88_10455</name>
</gene>
<dbReference type="CDD" id="cd06170">
    <property type="entry name" value="LuxR_C_like"/>
    <property type="match status" value="1"/>
</dbReference>
<evidence type="ECO:0000256" key="2">
    <source>
        <dbReference type="ARBA" id="ARBA00023125"/>
    </source>
</evidence>
<comment type="caution">
    <text evidence="6">The sequence shown here is derived from an EMBL/GenBank/DDBJ whole genome shotgun (WGS) entry which is preliminary data.</text>
</comment>